<gene>
    <name evidence="1" type="ORF">GCM10008959_14140</name>
</gene>
<accession>A0ABQ2RP48</accession>
<dbReference type="EMBL" id="BMQM01000006">
    <property type="protein sequence ID" value="GGR53670.1"/>
    <property type="molecule type" value="Genomic_DNA"/>
</dbReference>
<evidence type="ECO:0000313" key="2">
    <source>
        <dbReference type="Proteomes" id="UP000634308"/>
    </source>
</evidence>
<organism evidence="1 2">
    <name type="scientific">Deinococcus seoulensis</name>
    <dbReference type="NCBI Taxonomy" id="1837379"/>
    <lineage>
        <taxon>Bacteria</taxon>
        <taxon>Thermotogati</taxon>
        <taxon>Deinococcota</taxon>
        <taxon>Deinococci</taxon>
        <taxon>Deinococcales</taxon>
        <taxon>Deinococcaceae</taxon>
        <taxon>Deinococcus</taxon>
    </lineage>
</organism>
<reference evidence="2" key="1">
    <citation type="journal article" date="2019" name="Int. J. Syst. Evol. Microbiol.">
        <title>The Global Catalogue of Microorganisms (GCM) 10K type strain sequencing project: providing services to taxonomists for standard genome sequencing and annotation.</title>
        <authorList>
            <consortium name="The Broad Institute Genomics Platform"/>
            <consortium name="The Broad Institute Genome Sequencing Center for Infectious Disease"/>
            <person name="Wu L."/>
            <person name="Ma J."/>
        </authorList>
    </citation>
    <scope>NUCLEOTIDE SEQUENCE [LARGE SCALE GENOMIC DNA]</scope>
    <source>
        <strain evidence="2">JCM 31404</strain>
    </source>
</reference>
<proteinExistence type="predicted"/>
<comment type="caution">
    <text evidence="1">The sequence shown here is derived from an EMBL/GenBank/DDBJ whole genome shotgun (WGS) entry which is preliminary data.</text>
</comment>
<sequence length="157" mass="17168">MDEAQQLLSSAIRDHFVIAQICFDGAKHDSALRSSHPAWPVIRAFLEATQPVHAVVLGDVYAAEPGQLCLPDITTMVADSTFIGPEQRAVLPKHAFQGFAQCEPVGKGVWLTLPDEDVSCGARPAETNDPGVRQRHWEATQALSWQLADVWSLAPWS</sequence>
<dbReference type="Proteomes" id="UP000634308">
    <property type="component" value="Unassembled WGS sequence"/>
</dbReference>
<evidence type="ECO:0000313" key="1">
    <source>
        <dbReference type="EMBL" id="GGR53670.1"/>
    </source>
</evidence>
<protein>
    <submittedName>
        <fullName evidence="1">Uncharacterized protein</fullName>
    </submittedName>
</protein>
<name>A0ABQ2RP48_9DEIO</name>
<keyword evidence="2" id="KW-1185">Reference proteome</keyword>